<protein>
    <submittedName>
        <fullName evidence="1">Uncharacterized protein</fullName>
    </submittedName>
</protein>
<dbReference type="OrthoDB" id="6271700at2759"/>
<evidence type="ECO:0000313" key="1">
    <source>
        <dbReference type="EMBL" id="VDN37890.1"/>
    </source>
</evidence>
<accession>A0A3P7NCK4</accession>
<sequence>MITAPELIKSLDNGHGKVSGEALLSSVDKIGLTADKVRSYVDEHKDAKGMLDARAVTTYLGTLH</sequence>
<keyword evidence="2" id="KW-1185">Reference proteome</keyword>
<reference evidence="1 2" key="1">
    <citation type="submission" date="2018-11" db="EMBL/GenBank/DDBJ databases">
        <authorList>
            <consortium name="Pathogen Informatics"/>
        </authorList>
    </citation>
    <scope>NUCLEOTIDE SEQUENCE [LARGE SCALE GENOMIC DNA]</scope>
</reference>
<name>A0A3P7NCK4_DIBLA</name>
<dbReference type="EMBL" id="UYRU01091920">
    <property type="protein sequence ID" value="VDN37890.1"/>
    <property type="molecule type" value="Genomic_DNA"/>
</dbReference>
<dbReference type="Proteomes" id="UP000281553">
    <property type="component" value="Unassembled WGS sequence"/>
</dbReference>
<evidence type="ECO:0000313" key="2">
    <source>
        <dbReference type="Proteomes" id="UP000281553"/>
    </source>
</evidence>
<gene>
    <name evidence="1" type="ORF">DILT_LOCUS17455</name>
</gene>
<organism evidence="1 2">
    <name type="scientific">Dibothriocephalus latus</name>
    <name type="common">Fish tapeworm</name>
    <name type="synonym">Diphyllobothrium latum</name>
    <dbReference type="NCBI Taxonomy" id="60516"/>
    <lineage>
        <taxon>Eukaryota</taxon>
        <taxon>Metazoa</taxon>
        <taxon>Spiralia</taxon>
        <taxon>Lophotrochozoa</taxon>
        <taxon>Platyhelminthes</taxon>
        <taxon>Cestoda</taxon>
        <taxon>Eucestoda</taxon>
        <taxon>Diphyllobothriidea</taxon>
        <taxon>Diphyllobothriidae</taxon>
        <taxon>Dibothriocephalus</taxon>
    </lineage>
</organism>
<dbReference type="AlphaFoldDB" id="A0A3P7NCK4"/>
<proteinExistence type="predicted"/>